<evidence type="ECO:0000313" key="1">
    <source>
        <dbReference type="EMBL" id="EIJ87405.1"/>
    </source>
</evidence>
<name>I3EDV8_NEMP3</name>
<protein>
    <submittedName>
        <fullName evidence="1">Uncharacterized protein</fullName>
    </submittedName>
</protein>
<proteinExistence type="predicted"/>
<dbReference type="VEuPathDB" id="MicrosporidiaDB:NEQG_02286"/>
<reference evidence="1" key="1">
    <citation type="submission" date="2011-01" db="EMBL/GenBank/DDBJ databases">
        <title>The Genome Sequence of Nematocida parisii strain ERTm3.</title>
        <authorList>
            <consortium name="The Broad Institute Genome Sequencing Platform"/>
            <consortium name="The Broad Institute Genome Sequencing Center for Infectious Disease"/>
            <person name="Cuomo C."/>
            <person name="Troemel E."/>
            <person name="Young S.K."/>
            <person name="Zeng Q."/>
            <person name="Gargeya S."/>
            <person name="Fitzgerald M."/>
            <person name="Haas B."/>
            <person name="Abouelleil A."/>
            <person name="Alvarado L."/>
            <person name="Arachchi H.M."/>
            <person name="Berlin A."/>
            <person name="Chapman S.B."/>
            <person name="Gearin G."/>
            <person name="Goldberg J."/>
            <person name="Griggs A."/>
            <person name="Gujja S."/>
            <person name="Hansen M."/>
            <person name="Heiman D."/>
            <person name="Howarth C."/>
            <person name="Larimer J."/>
            <person name="Lui A."/>
            <person name="MacDonald P.J.P."/>
            <person name="McCowen C."/>
            <person name="Montmayeur A."/>
            <person name="Murphy C."/>
            <person name="Neiman D."/>
            <person name="Pearson M."/>
            <person name="Priest M."/>
            <person name="Roberts A."/>
            <person name="Saif S."/>
            <person name="Shea T."/>
            <person name="Sisk P."/>
            <person name="Stolte C."/>
            <person name="Sykes S."/>
            <person name="Wortman J."/>
            <person name="Nusbaum C."/>
            <person name="Birren B."/>
        </authorList>
    </citation>
    <scope>NUCLEOTIDE SEQUENCE</scope>
    <source>
        <strain evidence="1">ERTm3</strain>
    </source>
</reference>
<dbReference type="OrthoDB" id="10327919at2759"/>
<evidence type="ECO:0000313" key="2">
    <source>
        <dbReference type="Proteomes" id="UP000002872"/>
    </source>
</evidence>
<sequence>MKACNNRSIIKPLRMHSNKKTLIFIFLLTTHKLLCELYLDPLECIKNFSILENEEGILKINPGGH</sequence>
<organism evidence="1 2">
    <name type="scientific">Nematocida parisii (strain ERTm3)</name>
    <name type="common">Nematode killer fungus</name>
    <dbReference type="NCBI Taxonomy" id="935791"/>
    <lineage>
        <taxon>Eukaryota</taxon>
        <taxon>Fungi</taxon>
        <taxon>Fungi incertae sedis</taxon>
        <taxon>Microsporidia</taxon>
        <taxon>Nematocida</taxon>
    </lineage>
</organism>
<dbReference type="Proteomes" id="UP000002872">
    <property type="component" value="Unassembled WGS sequence"/>
</dbReference>
<dbReference type="EMBL" id="GL870882">
    <property type="protein sequence ID" value="EIJ87405.1"/>
    <property type="molecule type" value="Genomic_DNA"/>
</dbReference>
<dbReference type="HOGENOM" id="CLU_2850225_0_0_1"/>
<dbReference type="AlphaFoldDB" id="I3EDV8"/>
<accession>I3EDV8</accession>
<dbReference type="InParanoid" id="I3EDV8"/>
<gene>
    <name evidence="1" type="ORF">NEQG_02286</name>
</gene>
<keyword evidence="2" id="KW-1185">Reference proteome</keyword>